<comment type="caution">
    <text evidence="2">The sequence shown here is derived from an EMBL/GenBank/DDBJ whole genome shotgun (WGS) entry which is preliminary data.</text>
</comment>
<dbReference type="EMBL" id="JAUDZG010000003">
    <property type="protein sequence ID" value="KAK3307495.1"/>
    <property type="molecule type" value="Genomic_DNA"/>
</dbReference>
<keyword evidence="1" id="KW-0812">Transmembrane</keyword>
<keyword evidence="1" id="KW-1133">Transmembrane helix</keyword>
<evidence type="ECO:0000313" key="2">
    <source>
        <dbReference type="EMBL" id="KAK3307495.1"/>
    </source>
</evidence>
<dbReference type="RefSeq" id="XP_062723275.1">
    <property type="nucleotide sequence ID" value="XM_062866902.1"/>
</dbReference>
<reference evidence="2" key="1">
    <citation type="journal article" date="2023" name="Mol. Phylogenet. Evol.">
        <title>Genome-scale phylogeny and comparative genomics of the fungal order Sordariales.</title>
        <authorList>
            <person name="Hensen N."/>
            <person name="Bonometti L."/>
            <person name="Westerberg I."/>
            <person name="Brannstrom I.O."/>
            <person name="Guillou S."/>
            <person name="Cros-Aarteil S."/>
            <person name="Calhoun S."/>
            <person name="Haridas S."/>
            <person name="Kuo A."/>
            <person name="Mondo S."/>
            <person name="Pangilinan J."/>
            <person name="Riley R."/>
            <person name="LaButti K."/>
            <person name="Andreopoulos B."/>
            <person name="Lipzen A."/>
            <person name="Chen C."/>
            <person name="Yan M."/>
            <person name="Daum C."/>
            <person name="Ng V."/>
            <person name="Clum A."/>
            <person name="Steindorff A."/>
            <person name="Ohm R.A."/>
            <person name="Martin F."/>
            <person name="Silar P."/>
            <person name="Natvig D.O."/>
            <person name="Lalanne C."/>
            <person name="Gautier V."/>
            <person name="Ament-Velasquez S.L."/>
            <person name="Kruys A."/>
            <person name="Hutchinson M.I."/>
            <person name="Powell A.J."/>
            <person name="Barry K."/>
            <person name="Miller A.N."/>
            <person name="Grigoriev I.V."/>
            <person name="Debuchy R."/>
            <person name="Gladieux P."/>
            <person name="Hiltunen Thoren M."/>
            <person name="Johannesson H."/>
        </authorList>
    </citation>
    <scope>NUCLEOTIDE SEQUENCE</scope>
    <source>
        <strain evidence="2">CBS 333.67</strain>
    </source>
</reference>
<dbReference type="GeneID" id="87885731"/>
<dbReference type="AlphaFoldDB" id="A0AAJ0GWW3"/>
<evidence type="ECO:0000256" key="1">
    <source>
        <dbReference type="SAM" id="Phobius"/>
    </source>
</evidence>
<proteinExistence type="predicted"/>
<dbReference type="Proteomes" id="UP001273166">
    <property type="component" value="Unassembled WGS sequence"/>
</dbReference>
<evidence type="ECO:0000313" key="3">
    <source>
        <dbReference type="Proteomes" id="UP001273166"/>
    </source>
</evidence>
<reference evidence="2" key="2">
    <citation type="submission" date="2023-06" db="EMBL/GenBank/DDBJ databases">
        <authorList>
            <consortium name="Lawrence Berkeley National Laboratory"/>
            <person name="Mondo S.J."/>
            <person name="Hensen N."/>
            <person name="Bonometti L."/>
            <person name="Westerberg I."/>
            <person name="Brannstrom I.O."/>
            <person name="Guillou S."/>
            <person name="Cros-Aarteil S."/>
            <person name="Calhoun S."/>
            <person name="Haridas S."/>
            <person name="Kuo A."/>
            <person name="Pangilinan J."/>
            <person name="Riley R."/>
            <person name="Labutti K."/>
            <person name="Andreopoulos B."/>
            <person name="Lipzen A."/>
            <person name="Chen C."/>
            <person name="Yanf M."/>
            <person name="Daum C."/>
            <person name="Ng V."/>
            <person name="Clum A."/>
            <person name="Steindorff A."/>
            <person name="Ohm R."/>
            <person name="Martin F."/>
            <person name="Silar P."/>
            <person name="Natvig D."/>
            <person name="Lalanne C."/>
            <person name="Gautier V."/>
            <person name="Ament-Velasquez S.L."/>
            <person name="Kruys A."/>
            <person name="Hutchinson M.I."/>
            <person name="Powell A.J."/>
            <person name="Barry K."/>
            <person name="Miller A.N."/>
            <person name="Grigoriev I.V."/>
            <person name="Debuchy R."/>
            <person name="Gladieux P."/>
            <person name="Thoren M.H."/>
            <person name="Johannesson H."/>
        </authorList>
    </citation>
    <scope>NUCLEOTIDE SEQUENCE</scope>
    <source>
        <strain evidence="2">CBS 333.67</strain>
    </source>
</reference>
<sequence length="94" mass="10348">MGKRDWLILAPLAVLYLGVLYYMTLHGRLPLFGASGLFPLDDNPSSYGEEVLMQIAKGFEVYASSVVEAESENRLLEMLGTAHGVIGDERDLDT</sequence>
<gene>
    <name evidence="2" type="ORF">B0T15DRAFT_492975</name>
</gene>
<organism evidence="2 3">
    <name type="scientific">Chaetomium strumarium</name>
    <dbReference type="NCBI Taxonomy" id="1170767"/>
    <lineage>
        <taxon>Eukaryota</taxon>
        <taxon>Fungi</taxon>
        <taxon>Dikarya</taxon>
        <taxon>Ascomycota</taxon>
        <taxon>Pezizomycotina</taxon>
        <taxon>Sordariomycetes</taxon>
        <taxon>Sordariomycetidae</taxon>
        <taxon>Sordariales</taxon>
        <taxon>Chaetomiaceae</taxon>
        <taxon>Chaetomium</taxon>
    </lineage>
</organism>
<keyword evidence="3" id="KW-1185">Reference proteome</keyword>
<name>A0AAJ0GWW3_9PEZI</name>
<protein>
    <submittedName>
        <fullName evidence="2">Uncharacterized protein</fullName>
    </submittedName>
</protein>
<keyword evidence="1" id="KW-0472">Membrane</keyword>
<accession>A0AAJ0GWW3</accession>
<feature type="transmembrane region" description="Helical" evidence="1">
    <location>
        <begin position="6"/>
        <end position="25"/>
    </location>
</feature>